<dbReference type="PANTHER" id="PTHR31973">
    <property type="entry name" value="POLYPROTEIN, PUTATIVE-RELATED"/>
    <property type="match status" value="1"/>
</dbReference>
<feature type="region of interest" description="Disordered" evidence="1">
    <location>
        <begin position="141"/>
        <end position="160"/>
    </location>
</feature>
<proteinExistence type="predicted"/>
<evidence type="ECO:0000313" key="4">
    <source>
        <dbReference type="Proteomes" id="UP001151760"/>
    </source>
</evidence>
<name>A0ABQ5DVT2_9ASTR</name>
<evidence type="ECO:0000313" key="3">
    <source>
        <dbReference type="EMBL" id="GJT42693.1"/>
    </source>
</evidence>
<organism evidence="3 4">
    <name type="scientific">Tanacetum coccineum</name>
    <dbReference type="NCBI Taxonomy" id="301880"/>
    <lineage>
        <taxon>Eukaryota</taxon>
        <taxon>Viridiplantae</taxon>
        <taxon>Streptophyta</taxon>
        <taxon>Embryophyta</taxon>
        <taxon>Tracheophyta</taxon>
        <taxon>Spermatophyta</taxon>
        <taxon>Magnoliopsida</taxon>
        <taxon>eudicotyledons</taxon>
        <taxon>Gunneridae</taxon>
        <taxon>Pentapetalae</taxon>
        <taxon>asterids</taxon>
        <taxon>campanulids</taxon>
        <taxon>Asterales</taxon>
        <taxon>Asteraceae</taxon>
        <taxon>Asteroideae</taxon>
        <taxon>Anthemideae</taxon>
        <taxon>Anthemidinae</taxon>
        <taxon>Tanacetum</taxon>
    </lineage>
</organism>
<dbReference type="Proteomes" id="UP001151760">
    <property type="component" value="Unassembled WGS sequence"/>
</dbReference>
<feature type="domain" description="PB1-like" evidence="2">
    <location>
        <begin position="3"/>
        <end position="90"/>
    </location>
</feature>
<keyword evidence="4" id="KW-1185">Reference proteome</keyword>
<reference evidence="3" key="1">
    <citation type="journal article" date="2022" name="Int. J. Mol. Sci.">
        <title>Draft Genome of Tanacetum Coccineum: Genomic Comparison of Closely Related Tanacetum-Family Plants.</title>
        <authorList>
            <person name="Yamashiro T."/>
            <person name="Shiraishi A."/>
            <person name="Nakayama K."/>
            <person name="Satake H."/>
        </authorList>
    </citation>
    <scope>NUCLEOTIDE SEQUENCE</scope>
</reference>
<evidence type="ECO:0000256" key="1">
    <source>
        <dbReference type="SAM" id="MobiDB-lite"/>
    </source>
</evidence>
<feature type="compositionally biased region" description="Basic and acidic residues" evidence="1">
    <location>
        <begin position="249"/>
        <end position="262"/>
    </location>
</feature>
<gene>
    <name evidence="3" type="ORF">Tco_0951408</name>
</gene>
<dbReference type="EMBL" id="BQNB010015667">
    <property type="protein sequence ID" value="GJT42693.1"/>
    <property type="molecule type" value="Genomic_DNA"/>
</dbReference>
<feature type="region of interest" description="Disordered" evidence="1">
    <location>
        <begin position="239"/>
        <end position="262"/>
    </location>
</feature>
<dbReference type="Pfam" id="PF26130">
    <property type="entry name" value="PB1-like"/>
    <property type="match status" value="1"/>
</dbReference>
<dbReference type="PANTHER" id="PTHR31973:SF189">
    <property type="entry name" value="TRANSPOSASE, MUDR, PLANT, MULE TRANSPOSASE DOMAIN PROTEIN-RELATED"/>
    <property type="match status" value="1"/>
</dbReference>
<reference evidence="3" key="2">
    <citation type="submission" date="2022-01" db="EMBL/GenBank/DDBJ databases">
        <authorList>
            <person name="Yamashiro T."/>
            <person name="Shiraishi A."/>
            <person name="Satake H."/>
            <person name="Nakayama K."/>
        </authorList>
    </citation>
    <scope>NUCLEOTIDE SEQUENCE</scope>
</reference>
<dbReference type="InterPro" id="IPR058594">
    <property type="entry name" value="PB1-like_dom_pln"/>
</dbReference>
<comment type="caution">
    <text evidence="3">The sequence shown here is derived from an EMBL/GenBank/DDBJ whole genome shotgun (WGS) entry which is preliminary data.</text>
</comment>
<protein>
    <recommendedName>
        <fullName evidence="2">PB1-like domain-containing protein</fullName>
    </recommendedName>
</protein>
<sequence>MRLTVNLHHDGNFVPSPLMYLEGEKSIIRDLEFEGMTLIRLSKLLQGTCMFLVKGIFFLIPGKELSNGLIEIKNDLDLANCIATDIDNNDDELSDVEMEDITGYGASDFVGEDDVIIPNRSINDPFLNKLCNGSYINDFTDKSDGGESSQPSAKELEIDSDDEDVDKNFKLVDGVIYPEFDPKLSWNEMKPTLGLRFEHPEQLKECMTNYGVANGYQLWYRRNDYRSLFVLCGRELGEGRSGGQKGKKRDWPYKKEKNEGELPKKDKGALLRSPMKGKKRAYIRSPSKKGTLVTFKWIAKQFALKIIEDLTITYRSIQEQIKKKYLINVSVGQCKRAKQRALFDHEGGLIEHYSRLWDYRKQLLDTNPGSSVHLHKTAKIIKDAIATRKLKTAGLKRRCKSERIAKGAKPFQFVKDGAGSCSDKAWDVDEVLAEE</sequence>
<accession>A0ABQ5DVT2</accession>
<evidence type="ECO:0000259" key="2">
    <source>
        <dbReference type="Pfam" id="PF26130"/>
    </source>
</evidence>